<name>A0A432ZC62_9GAMM</name>
<organism evidence="3 4">
    <name type="scientific">Pseudidiomarina taiwanensis</name>
    <dbReference type="NCBI Taxonomy" id="337250"/>
    <lineage>
        <taxon>Bacteria</taxon>
        <taxon>Pseudomonadati</taxon>
        <taxon>Pseudomonadota</taxon>
        <taxon>Gammaproteobacteria</taxon>
        <taxon>Alteromonadales</taxon>
        <taxon>Idiomarinaceae</taxon>
        <taxon>Pseudidiomarina</taxon>
    </lineage>
</organism>
<comment type="similarity">
    <text evidence="1">Belongs to the GSP E family.</text>
</comment>
<reference evidence="3 4" key="1">
    <citation type="journal article" date="2011" name="Front. Microbiol.">
        <title>Genomic signatures of strain selection and enhancement in Bacillus atrophaeus var. globigii, a historical biowarfare simulant.</title>
        <authorList>
            <person name="Gibbons H.S."/>
            <person name="Broomall S.M."/>
            <person name="McNew L.A."/>
            <person name="Daligault H."/>
            <person name="Chapman C."/>
            <person name="Bruce D."/>
            <person name="Karavis M."/>
            <person name="Krepps M."/>
            <person name="McGregor P.A."/>
            <person name="Hong C."/>
            <person name="Park K.H."/>
            <person name="Akmal A."/>
            <person name="Feldman A."/>
            <person name="Lin J.S."/>
            <person name="Chang W.E."/>
            <person name="Higgs B.W."/>
            <person name="Demirev P."/>
            <person name="Lindquist J."/>
            <person name="Liem A."/>
            <person name="Fochler E."/>
            <person name="Read T.D."/>
            <person name="Tapia R."/>
            <person name="Johnson S."/>
            <person name="Bishop-Lilly K.A."/>
            <person name="Detter C."/>
            <person name="Han C."/>
            <person name="Sozhamannan S."/>
            <person name="Rosenzweig C.N."/>
            <person name="Skowronski E.W."/>
        </authorList>
    </citation>
    <scope>NUCLEOTIDE SEQUENCE [LARGE SCALE GENOMIC DNA]</scope>
    <source>
        <strain evidence="3 4">PIT1</strain>
    </source>
</reference>
<dbReference type="Gene3D" id="3.40.50.300">
    <property type="entry name" value="P-loop containing nucleotide triphosphate hydrolases"/>
    <property type="match status" value="1"/>
</dbReference>
<dbReference type="SMART" id="SM00382">
    <property type="entry name" value="AAA"/>
    <property type="match status" value="1"/>
</dbReference>
<proteinExistence type="inferred from homology"/>
<evidence type="ECO:0000259" key="2">
    <source>
        <dbReference type="SMART" id="SM00382"/>
    </source>
</evidence>
<dbReference type="CDD" id="cd01130">
    <property type="entry name" value="VirB11-like_ATPase"/>
    <property type="match status" value="1"/>
</dbReference>
<sequence>MDAAVYHELIEQLRQRLERSHRAIERMPLAELESLASETLEELMQAPPFAQVQAQIQPHQVLADCIGLGPLTELLVNPEISEIMVNHYQQIFVERHGVIEPTEIRFASPEQLHQVIERIVAPLGKHIDQAQPMVDARLHDGSRINAVLTPIAVAGTCLTIRKFQVRQLSLHDLEASGSISQEAKAYLAAAIAERKNILVVGGTGTGKTTLLNILASLIPASQRLITIEDSAELKIPHPNLVTLEARMANSDGIGAIGIRELLINALRMRPDRIIVGECRGAEALDMLQAMNTGHEGSLTTLHANSPREALHRLEIMVLMTGMELPLLAIRQQIAAAVDVIIQIKRTASGQRVVANIAELVGIDGSTLQLSELFHRNQHVLQPTGVASHWFQPESIQ</sequence>
<keyword evidence="4" id="KW-1185">Reference proteome</keyword>
<evidence type="ECO:0000313" key="3">
    <source>
        <dbReference type="EMBL" id="RUO75528.1"/>
    </source>
</evidence>
<dbReference type="GO" id="GO:0016887">
    <property type="term" value="F:ATP hydrolysis activity"/>
    <property type="evidence" value="ECO:0007669"/>
    <property type="project" value="InterPro"/>
</dbReference>
<dbReference type="OrthoDB" id="9810761at2"/>
<gene>
    <name evidence="3" type="ORF">CWI83_10380</name>
</gene>
<feature type="domain" description="AAA+ ATPase" evidence="2">
    <location>
        <begin position="193"/>
        <end position="347"/>
    </location>
</feature>
<dbReference type="InterPro" id="IPR027417">
    <property type="entry name" value="P-loop_NTPase"/>
</dbReference>
<dbReference type="InterPro" id="IPR001482">
    <property type="entry name" value="T2SS/T4SS_dom"/>
</dbReference>
<dbReference type="RefSeq" id="WP_126828735.1">
    <property type="nucleotide sequence ID" value="NZ_PIQG01000006.1"/>
</dbReference>
<protein>
    <submittedName>
        <fullName evidence="3">Pilus assembly protein CpaF</fullName>
    </submittedName>
</protein>
<dbReference type="PANTHER" id="PTHR30486">
    <property type="entry name" value="TWITCHING MOTILITY PROTEIN PILT"/>
    <property type="match status" value="1"/>
</dbReference>
<evidence type="ECO:0000313" key="4">
    <source>
        <dbReference type="Proteomes" id="UP000288279"/>
    </source>
</evidence>
<dbReference type="SUPFAM" id="SSF52540">
    <property type="entry name" value="P-loop containing nucleoside triphosphate hydrolases"/>
    <property type="match status" value="1"/>
</dbReference>
<evidence type="ECO:0000256" key="1">
    <source>
        <dbReference type="ARBA" id="ARBA00006611"/>
    </source>
</evidence>
<dbReference type="InterPro" id="IPR003593">
    <property type="entry name" value="AAA+_ATPase"/>
</dbReference>
<dbReference type="EMBL" id="PIQG01000006">
    <property type="protein sequence ID" value="RUO75528.1"/>
    <property type="molecule type" value="Genomic_DNA"/>
</dbReference>
<dbReference type="Gene3D" id="3.30.450.380">
    <property type="match status" value="1"/>
</dbReference>
<accession>A0A432ZC62</accession>
<dbReference type="InterPro" id="IPR050921">
    <property type="entry name" value="T4SS_GSP_E_ATPase"/>
</dbReference>
<comment type="caution">
    <text evidence="3">The sequence shown here is derived from an EMBL/GenBank/DDBJ whole genome shotgun (WGS) entry which is preliminary data.</text>
</comment>
<dbReference type="Proteomes" id="UP000288279">
    <property type="component" value="Unassembled WGS sequence"/>
</dbReference>
<dbReference type="PANTHER" id="PTHR30486:SF6">
    <property type="entry name" value="TYPE IV PILUS RETRACTATION ATPASE PILT"/>
    <property type="match status" value="1"/>
</dbReference>
<dbReference type="AlphaFoldDB" id="A0A432ZC62"/>
<dbReference type="Pfam" id="PF00437">
    <property type="entry name" value="T2SSE"/>
    <property type="match status" value="1"/>
</dbReference>